<protein>
    <recommendedName>
        <fullName evidence="1">FlgO domain-containing protein</fullName>
    </recommendedName>
</protein>
<dbReference type="Proteomes" id="UP000242258">
    <property type="component" value="Unassembled WGS sequence"/>
</dbReference>
<evidence type="ECO:0000259" key="1">
    <source>
        <dbReference type="Pfam" id="PF17680"/>
    </source>
</evidence>
<dbReference type="AlphaFoldDB" id="A0A1E7Q8A5"/>
<sequence length="213" mass="23177">MTTSLIKGGGMKALKCAVILGISWLLVSCSLVNSAANSAQQPANTLDAYSQLLALNLLSQLPANNGMSADKPRIAVSSFVPVNSFSLEQVDETEKQMANQLSESMLSQIKQQGFDVYDYRLRDQLALKSDHEQALSRQITAIANSSLADTLLVGTYSLLAEGVMLNTRLISVKNKRVLAASSQLVPSDIFWQQQRVLQQGNKLYRTNLTGAVK</sequence>
<keyword evidence="3" id="KW-1185">Reference proteome</keyword>
<comment type="caution">
    <text evidence="2">The sequence shown here is derived from an EMBL/GenBank/DDBJ whole genome shotgun (WGS) entry which is preliminary data.</text>
</comment>
<accession>A0A1E7Q8A5</accession>
<organism evidence="2 3">
    <name type="scientific">Rheinheimera salexigens</name>
    <dbReference type="NCBI Taxonomy" id="1628148"/>
    <lineage>
        <taxon>Bacteria</taxon>
        <taxon>Pseudomonadati</taxon>
        <taxon>Pseudomonadota</taxon>
        <taxon>Gammaproteobacteria</taxon>
        <taxon>Chromatiales</taxon>
        <taxon>Chromatiaceae</taxon>
        <taxon>Rheinheimera</taxon>
    </lineage>
</organism>
<dbReference type="STRING" id="1628148.BI198_12915"/>
<feature type="domain" description="FlgO" evidence="1">
    <location>
        <begin position="56"/>
        <end position="188"/>
    </location>
</feature>
<dbReference type="PROSITE" id="PS51257">
    <property type="entry name" value="PROKAR_LIPOPROTEIN"/>
    <property type="match status" value="1"/>
</dbReference>
<proteinExistence type="predicted"/>
<gene>
    <name evidence="2" type="ORF">BI198_12915</name>
</gene>
<evidence type="ECO:0000313" key="2">
    <source>
        <dbReference type="EMBL" id="OEY70376.1"/>
    </source>
</evidence>
<name>A0A1E7Q8A5_9GAMM</name>
<dbReference type="RefSeq" id="WP_070049930.1">
    <property type="nucleotide sequence ID" value="NZ_CBCSDO010000009.1"/>
</dbReference>
<evidence type="ECO:0000313" key="3">
    <source>
        <dbReference type="Proteomes" id="UP000242258"/>
    </source>
</evidence>
<dbReference type="InterPro" id="IPR041215">
    <property type="entry name" value="FlgO_dom"/>
</dbReference>
<reference evidence="3" key="1">
    <citation type="submission" date="2016-09" db="EMBL/GenBank/DDBJ databases">
        <authorList>
            <person name="Wan X."/>
            <person name="Hou S."/>
        </authorList>
    </citation>
    <scope>NUCLEOTIDE SEQUENCE [LARGE SCALE GENOMIC DNA]</scope>
    <source>
        <strain evidence="3">KH87</strain>
    </source>
</reference>
<dbReference type="Pfam" id="PF17680">
    <property type="entry name" value="FlgO"/>
    <property type="match status" value="1"/>
</dbReference>
<dbReference type="OrthoDB" id="6116374at2"/>
<dbReference type="EMBL" id="MKEK01000001">
    <property type="protein sequence ID" value="OEY70376.1"/>
    <property type="molecule type" value="Genomic_DNA"/>
</dbReference>